<sequence length="277" mass="31398">MSNGNSSNEYILGRGISESVRLYGQHLLWKLHQGYLLHPSITRTENMKIADIGSGTGLWLLDLARDLPCTAQLDGYDVSNKQFPPRHLWPENVTLALLDSFDNPPLSLVGQYDVVHLRMWASNLRTKDVRSLIYNVKKLLKPGGYIQWEDADLLHQVVRTNLAEAFEREINVLFESVGLDYSWVHSLPRSLAEEHLTIVQCTCDTFEHILVQLCTDTYLLALKEILEGIKRMSSHNIGDYSTCPSEVALDQLLASHNNDLVYNWGPIVVLAQNDNTQ</sequence>
<dbReference type="OrthoDB" id="184880at2759"/>
<dbReference type="InParanoid" id="A0A0C3GQU1"/>
<dbReference type="Proteomes" id="UP000054321">
    <property type="component" value="Unassembled WGS sequence"/>
</dbReference>
<protein>
    <recommendedName>
        <fullName evidence="1">Methyltransferase type 12 domain-containing protein</fullName>
    </recommendedName>
</protein>
<dbReference type="Pfam" id="PF08242">
    <property type="entry name" value="Methyltransf_12"/>
    <property type="match status" value="1"/>
</dbReference>
<dbReference type="CDD" id="cd02440">
    <property type="entry name" value="AdoMet_MTases"/>
    <property type="match status" value="1"/>
</dbReference>
<dbReference type="InterPro" id="IPR013217">
    <property type="entry name" value="Methyltransf_12"/>
</dbReference>
<feature type="domain" description="Methyltransferase type 12" evidence="1">
    <location>
        <begin position="51"/>
        <end position="146"/>
    </location>
</feature>
<dbReference type="EMBL" id="KN832893">
    <property type="protein sequence ID" value="KIM93704.1"/>
    <property type="molecule type" value="Genomic_DNA"/>
</dbReference>
<evidence type="ECO:0000259" key="1">
    <source>
        <dbReference type="Pfam" id="PF08242"/>
    </source>
</evidence>
<gene>
    <name evidence="2" type="ORF">OIDMADRAFT_46112</name>
</gene>
<keyword evidence="3" id="KW-1185">Reference proteome</keyword>
<proteinExistence type="predicted"/>
<dbReference type="AlphaFoldDB" id="A0A0C3GQU1"/>
<dbReference type="HOGENOM" id="CLU_010595_9_1_1"/>
<reference evidence="2 3" key="1">
    <citation type="submission" date="2014-04" db="EMBL/GenBank/DDBJ databases">
        <authorList>
            <consortium name="DOE Joint Genome Institute"/>
            <person name="Kuo A."/>
            <person name="Martino E."/>
            <person name="Perotto S."/>
            <person name="Kohler A."/>
            <person name="Nagy L.G."/>
            <person name="Floudas D."/>
            <person name="Copeland A."/>
            <person name="Barry K.W."/>
            <person name="Cichocki N."/>
            <person name="Veneault-Fourrey C."/>
            <person name="LaButti K."/>
            <person name="Lindquist E.A."/>
            <person name="Lipzen A."/>
            <person name="Lundell T."/>
            <person name="Morin E."/>
            <person name="Murat C."/>
            <person name="Sun H."/>
            <person name="Tunlid A."/>
            <person name="Henrissat B."/>
            <person name="Grigoriev I.V."/>
            <person name="Hibbett D.S."/>
            <person name="Martin F."/>
            <person name="Nordberg H.P."/>
            <person name="Cantor M.N."/>
            <person name="Hua S.X."/>
        </authorList>
    </citation>
    <scope>NUCLEOTIDE SEQUENCE [LARGE SCALE GENOMIC DNA]</scope>
    <source>
        <strain evidence="2 3">Zn</strain>
    </source>
</reference>
<dbReference type="Gene3D" id="3.40.50.150">
    <property type="entry name" value="Vaccinia Virus protein VP39"/>
    <property type="match status" value="1"/>
</dbReference>
<name>A0A0C3GQU1_OIDMZ</name>
<dbReference type="STRING" id="913774.A0A0C3GQU1"/>
<accession>A0A0C3GQU1</accession>
<evidence type="ECO:0000313" key="3">
    <source>
        <dbReference type="Proteomes" id="UP000054321"/>
    </source>
</evidence>
<reference evidence="3" key="2">
    <citation type="submission" date="2015-01" db="EMBL/GenBank/DDBJ databases">
        <title>Evolutionary Origins and Diversification of the Mycorrhizal Mutualists.</title>
        <authorList>
            <consortium name="DOE Joint Genome Institute"/>
            <consortium name="Mycorrhizal Genomics Consortium"/>
            <person name="Kohler A."/>
            <person name="Kuo A."/>
            <person name="Nagy L.G."/>
            <person name="Floudas D."/>
            <person name="Copeland A."/>
            <person name="Barry K.W."/>
            <person name="Cichocki N."/>
            <person name="Veneault-Fourrey C."/>
            <person name="LaButti K."/>
            <person name="Lindquist E.A."/>
            <person name="Lipzen A."/>
            <person name="Lundell T."/>
            <person name="Morin E."/>
            <person name="Murat C."/>
            <person name="Riley R."/>
            <person name="Ohm R."/>
            <person name="Sun H."/>
            <person name="Tunlid A."/>
            <person name="Henrissat B."/>
            <person name="Grigoriev I.V."/>
            <person name="Hibbett D.S."/>
            <person name="Martin F."/>
        </authorList>
    </citation>
    <scope>NUCLEOTIDE SEQUENCE [LARGE SCALE GENOMIC DNA]</scope>
    <source>
        <strain evidence="3">Zn</strain>
    </source>
</reference>
<evidence type="ECO:0000313" key="2">
    <source>
        <dbReference type="EMBL" id="KIM93704.1"/>
    </source>
</evidence>
<dbReference type="SUPFAM" id="SSF53335">
    <property type="entry name" value="S-adenosyl-L-methionine-dependent methyltransferases"/>
    <property type="match status" value="1"/>
</dbReference>
<organism evidence="2 3">
    <name type="scientific">Oidiodendron maius (strain Zn)</name>
    <dbReference type="NCBI Taxonomy" id="913774"/>
    <lineage>
        <taxon>Eukaryota</taxon>
        <taxon>Fungi</taxon>
        <taxon>Dikarya</taxon>
        <taxon>Ascomycota</taxon>
        <taxon>Pezizomycotina</taxon>
        <taxon>Leotiomycetes</taxon>
        <taxon>Leotiomycetes incertae sedis</taxon>
        <taxon>Myxotrichaceae</taxon>
        <taxon>Oidiodendron</taxon>
    </lineage>
</organism>
<dbReference type="InterPro" id="IPR029063">
    <property type="entry name" value="SAM-dependent_MTases_sf"/>
</dbReference>